<dbReference type="Proteomes" id="UP000321261">
    <property type="component" value="Unassembled WGS sequence"/>
</dbReference>
<proteinExistence type="inferred from homology"/>
<dbReference type="EMBL" id="VIWU01000001">
    <property type="protein sequence ID" value="TWF80009.1"/>
    <property type="molecule type" value="Genomic_DNA"/>
</dbReference>
<dbReference type="RefSeq" id="WP_246170656.1">
    <property type="nucleotide sequence ID" value="NZ_VIWU01000001.1"/>
</dbReference>
<accession>A0A561SYR1</accession>
<evidence type="ECO:0000256" key="9">
    <source>
        <dbReference type="ARBA" id="ARBA00023002"/>
    </source>
</evidence>
<sequence>MPHDSHDGSVLDVVGVGFGPANLGLAIAVAERDDAAERPISVRFLERQEAFGWHRGMLIPDTRMQVAFLKDLATLRNPTSRFGFVSYLAERGRLVDFVNRQTFFPTRLEFHDYLSWAAARFDDVVSYGTTVEKIEPTGDGLLAVTGRRGGGAVRVVARAVVIATGLAPVLPDGLEARERIWHNSRLVPNVAKLATGPAPRRFVVVGAGQSAAESVDHLHRSFPDADVHAVFQRWGYSPADDSAFANRVFDPDAVHEFYGSPPEVRGRVATLHRNTNYSVVDPDLIEALYERHYAERVEGRERLRFEKMCAVEACEDMGDRVRVRIRSSLDGTVTDLDADAIVYATGYRSADPARFLAGLVARRDEHGRARITEDYRLELDGSDALVYVQGATEHTHGPASTLLSNVAVRSGDILASLESRIDEPPDSSQPAVPPAHRPS</sequence>
<evidence type="ECO:0000256" key="16">
    <source>
        <dbReference type="SAM" id="MobiDB-lite"/>
    </source>
</evidence>
<evidence type="ECO:0000256" key="7">
    <source>
        <dbReference type="ARBA" id="ARBA00022827"/>
    </source>
</evidence>
<keyword evidence="8" id="KW-0521">NADP</keyword>
<dbReference type="PANTHER" id="PTHR42802:SF1">
    <property type="entry name" value="L-ORNITHINE N(5)-MONOOXYGENASE"/>
    <property type="match status" value="1"/>
</dbReference>
<keyword evidence="9" id="KW-0560">Oxidoreductase</keyword>
<dbReference type="InterPro" id="IPR036188">
    <property type="entry name" value="FAD/NAD-bd_sf"/>
</dbReference>
<dbReference type="AlphaFoldDB" id="A0A561SYR1"/>
<evidence type="ECO:0000256" key="14">
    <source>
        <dbReference type="ARBA" id="ARBA00032738"/>
    </source>
</evidence>
<keyword evidence="18" id="KW-1185">Reference proteome</keyword>
<evidence type="ECO:0000256" key="5">
    <source>
        <dbReference type="ARBA" id="ARBA00016406"/>
    </source>
</evidence>
<evidence type="ECO:0000256" key="11">
    <source>
        <dbReference type="ARBA" id="ARBA00029939"/>
    </source>
</evidence>
<comment type="cofactor">
    <cofactor evidence="1">
        <name>FAD</name>
        <dbReference type="ChEBI" id="CHEBI:57692"/>
    </cofactor>
</comment>
<comment type="pathway">
    <text evidence="2">Siderophore biosynthesis.</text>
</comment>
<name>A0A561SYR1_9PSEU</name>
<comment type="similarity">
    <text evidence="3">Belongs to the lysine N(6)-hydroxylase/L-ornithine N(5)-oxygenase family.</text>
</comment>
<protein>
    <recommendedName>
        <fullName evidence="5">L-lysine N6-monooxygenase MbtG</fullName>
        <ecNumber evidence="4">1.14.13.59</ecNumber>
    </recommendedName>
    <alternativeName>
        <fullName evidence="14">Lysine 6-N-hydroxylase</fullName>
    </alternativeName>
    <alternativeName>
        <fullName evidence="13">Lysine N6-hydroxylase</fullName>
    </alternativeName>
    <alternativeName>
        <fullName evidence="11">Lysine-N-oxygenase</fullName>
    </alternativeName>
    <alternativeName>
        <fullName evidence="12">Mycobactin synthase protein G</fullName>
    </alternativeName>
</protein>
<dbReference type="Gene3D" id="3.50.50.60">
    <property type="entry name" value="FAD/NAD(P)-binding domain"/>
    <property type="match status" value="1"/>
</dbReference>
<feature type="region of interest" description="Disordered" evidence="16">
    <location>
        <begin position="417"/>
        <end position="439"/>
    </location>
</feature>
<dbReference type="Pfam" id="PF13434">
    <property type="entry name" value="Lys_Orn_oxgnase"/>
    <property type="match status" value="1"/>
</dbReference>
<evidence type="ECO:0000256" key="8">
    <source>
        <dbReference type="ARBA" id="ARBA00022857"/>
    </source>
</evidence>
<evidence type="ECO:0000313" key="17">
    <source>
        <dbReference type="EMBL" id="TWF80009.1"/>
    </source>
</evidence>
<dbReference type="InterPro" id="IPR025700">
    <property type="entry name" value="Lys/Orn_oxygenase"/>
</dbReference>
<comment type="caution">
    <text evidence="17">The sequence shown here is derived from an EMBL/GenBank/DDBJ whole genome shotgun (WGS) entry which is preliminary data.</text>
</comment>
<evidence type="ECO:0000256" key="12">
    <source>
        <dbReference type="ARBA" id="ARBA00031158"/>
    </source>
</evidence>
<evidence type="ECO:0000256" key="6">
    <source>
        <dbReference type="ARBA" id="ARBA00022630"/>
    </source>
</evidence>
<dbReference type="EC" id="1.14.13.59" evidence="4"/>
<evidence type="ECO:0000256" key="1">
    <source>
        <dbReference type="ARBA" id="ARBA00001974"/>
    </source>
</evidence>
<dbReference type="SUPFAM" id="SSF51905">
    <property type="entry name" value="FAD/NAD(P)-binding domain"/>
    <property type="match status" value="2"/>
</dbReference>
<evidence type="ECO:0000256" key="2">
    <source>
        <dbReference type="ARBA" id="ARBA00004924"/>
    </source>
</evidence>
<keyword evidence="10" id="KW-0503">Monooxygenase</keyword>
<dbReference type="GO" id="GO:0047091">
    <property type="term" value="F:L-lysine 6-monooxygenase (NADPH) activity"/>
    <property type="evidence" value="ECO:0007669"/>
    <property type="project" value="UniProtKB-EC"/>
</dbReference>
<evidence type="ECO:0000256" key="3">
    <source>
        <dbReference type="ARBA" id="ARBA00007588"/>
    </source>
</evidence>
<gene>
    <name evidence="17" type="ORF">FHX44_115946</name>
</gene>
<dbReference type="PANTHER" id="PTHR42802">
    <property type="entry name" value="MONOOXYGENASE"/>
    <property type="match status" value="1"/>
</dbReference>
<organism evidence="17 18">
    <name type="scientific">Pseudonocardia hierapolitana</name>
    <dbReference type="NCBI Taxonomy" id="1128676"/>
    <lineage>
        <taxon>Bacteria</taxon>
        <taxon>Bacillati</taxon>
        <taxon>Actinomycetota</taxon>
        <taxon>Actinomycetes</taxon>
        <taxon>Pseudonocardiales</taxon>
        <taxon>Pseudonocardiaceae</taxon>
        <taxon>Pseudonocardia</taxon>
    </lineage>
</organism>
<comment type="catalytic activity">
    <reaction evidence="15">
        <text>L-lysine + NADPH + O2 = N(6)-hydroxy-L-lysine + NADP(+) + H2O</text>
        <dbReference type="Rhea" id="RHEA:23228"/>
        <dbReference type="ChEBI" id="CHEBI:15377"/>
        <dbReference type="ChEBI" id="CHEBI:15379"/>
        <dbReference type="ChEBI" id="CHEBI:32551"/>
        <dbReference type="ChEBI" id="CHEBI:57783"/>
        <dbReference type="ChEBI" id="CHEBI:57820"/>
        <dbReference type="ChEBI" id="CHEBI:58349"/>
        <dbReference type="EC" id="1.14.13.59"/>
    </reaction>
</comment>
<evidence type="ECO:0000256" key="10">
    <source>
        <dbReference type="ARBA" id="ARBA00023033"/>
    </source>
</evidence>
<evidence type="ECO:0000256" key="4">
    <source>
        <dbReference type="ARBA" id="ARBA00013076"/>
    </source>
</evidence>
<keyword evidence="7" id="KW-0274">FAD</keyword>
<evidence type="ECO:0000313" key="18">
    <source>
        <dbReference type="Proteomes" id="UP000321261"/>
    </source>
</evidence>
<evidence type="ECO:0000256" key="15">
    <source>
        <dbReference type="ARBA" id="ARBA00048407"/>
    </source>
</evidence>
<keyword evidence="6" id="KW-0285">Flavoprotein</keyword>
<reference evidence="17 18" key="1">
    <citation type="submission" date="2019-06" db="EMBL/GenBank/DDBJ databases">
        <title>Sequencing the genomes of 1000 actinobacteria strains.</title>
        <authorList>
            <person name="Klenk H.-P."/>
        </authorList>
    </citation>
    <scope>NUCLEOTIDE SEQUENCE [LARGE SCALE GENOMIC DNA]</scope>
    <source>
        <strain evidence="17 18">DSM 45671</strain>
    </source>
</reference>
<evidence type="ECO:0000256" key="13">
    <source>
        <dbReference type="ARBA" id="ARBA00032493"/>
    </source>
</evidence>
<dbReference type="PRINTS" id="PR00368">
    <property type="entry name" value="FADPNR"/>
</dbReference>